<sequence length="152" mass="16387">MPLEESLRALDAHYQAMPPVAAMQLRIAGYDGECLRLHAPLALHVNDKGCAFGGSMVSLMTLSSWGLVSLRIREAGLRADVYVADSSVRYLAPLYADLLSESRLDADASWDGFISTLRERGRARAGLAARIPLPDGGTAAEARARYVAIATR</sequence>
<dbReference type="InterPro" id="IPR012660">
    <property type="entry name" value="YiiD_C"/>
</dbReference>
<evidence type="ECO:0000313" key="3">
    <source>
        <dbReference type="Proteomes" id="UP000578091"/>
    </source>
</evidence>
<dbReference type="InterPro" id="IPR029069">
    <property type="entry name" value="HotDog_dom_sf"/>
</dbReference>
<dbReference type="NCBIfam" id="TIGR02447">
    <property type="entry name" value="yiiD_Cterm"/>
    <property type="match status" value="1"/>
</dbReference>
<feature type="domain" description="Thioesterase putative" evidence="1">
    <location>
        <begin position="14"/>
        <end position="149"/>
    </location>
</feature>
<dbReference type="RefSeq" id="WP_180676615.1">
    <property type="nucleotide sequence ID" value="NZ_JACCKA010000001.1"/>
</dbReference>
<evidence type="ECO:0000259" key="1">
    <source>
        <dbReference type="Pfam" id="PF09500"/>
    </source>
</evidence>
<dbReference type="SUPFAM" id="SSF54637">
    <property type="entry name" value="Thioesterase/thiol ester dehydrase-isomerase"/>
    <property type="match status" value="1"/>
</dbReference>
<comment type="caution">
    <text evidence="2">The sequence shown here is derived from an EMBL/GenBank/DDBJ whole genome shotgun (WGS) entry which is preliminary data.</text>
</comment>
<dbReference type="AlphaFoldDB" id="A0A853J7V9"/>
<name>A0A853J7V9_9GAMM</name>
<organism evidence="2 3">
    <name type="scientific">Luteimonas salinisoli</name>
    <dbReference type="NCBI Taxonomy" id="2752307"/>
    <lineage>
        <taxon>Bacteria</taxon>
        <taxon>Pseudomonadati</taxon>
        <taxon>Pseudomonadota</taxon>
        <taxon>Gammaproteobacteria</taxon>
        <taxon>Lysobacterales</taxon>
        <taxon>Lysobacteraceae</taxon>
        <taxon>Luteimonas</taxon>
    </lineage>
</organism>
<dbReference type="Gene3D" id="3.10.129.10">
    <property type="entry name" value="Hotdog Thioesterase"/>
    <property type="match status" value="1"/>
</dbReference>
<proteinExistence type="predicted"/>
<reference evidence="2 3" key="1">
    <citation type="submission" date="2020-07" db="EMBL/GenBank/DDBJ databases">
        <title>Luteimonas sp. SJ-92.</title>
        <authorList>
            <person name="Huang X.-X."/>
            <person name="Xu L."/>
            <person name="Sun J.-Q."/>
        </authorList>
    </citation>
    <scope>NUCLEOTIDE SEQUENCE [LARGE SCALE GENOMIC DNA]</scope>
    <source>
        <strain evidence="2 3">SJ-92</strain>
    </source>
</reference>
<accession>A0A853J7V9</accession>
<dbReference type="Pfam" id="PF09500">
    <property type="entry name" value="YiiD_C"/>
    <property type="match status" value="1"/>
</dbReference>
<dbReference type="EMBL" id="JACCKA010000001">
    <property type="protein sequence ID" value="NZA24807.1"/>
    <property type="molecule type" value="Genomic_DNA"/>
</dbReference>
<keyword evidence="3" id="KW-1185">Reference proteome</keyword>
<gene>
    <name evidence="2" type="ORF">H0E84_00255</name>
</gene>
<protein>
    <submittedName>
        <fullName evidence="2">YiiD C-terminal domain-containing protein</fullName>
    </submittedName>
</protein>
<evidence type="ECO:0000313" key="2">
    <source>
        <dbReference type="EMBL" id="NZA24807.1"/>
    </source>
</evidence>
<dbReference type="Proteomes" id="UP000578091">
    <property type="component" value="Unassembled WGS sequence"/>
</dbReference>